<evidence type="ECO:0000313" key="2">
    <source>
        <dbReference type="Proteomes" id="UP000241769"/>
    </source>
</evidence>
<dbReference type="EMBL" id="MDYQ01000362">
    <property type="protein sequence ID" value="PRP75825.1"/>
    <property type="molecule type" value="Genomic_DNA"/>
</dbReference>
<organism evidence="1 2">
    <name type="scientific">Planoprotostelium fungivorum</name>
    <dbReference type="NCBI Taxonomy" id="1890364"/>
    <lineage>
        <taxon>Eukaryota</taxon>
        <taxon>Amoebozoa</taxon>
        <taxon>Evosea</taxon>
        <taxon>Variosea</taxon>
        <taxon>Cavosteliida</taxon>
        <taxon>Cavosteliaceae</taxon>
        <taxon>Planoprotostelium</taxon>
    </lineage>
</organism>
<dbReference type="InParanoid" id="A0A2P6MVU3"/>
<accession>A0A2P6MVU3</accession>
<keyword evidence="2" id="KW-1185">Reference proteome</keyword>
<evidence type="ECO:0000313" key="1">
    <source>
        <dbReference type="EMBL" id="PRP75825.1"/>
    </source>
</evidence>
<reference evidence="1 2" key="1">
    <citation type="journal article" date="2018" name="Genome Biol. Evol.">
        <title>Multiple Roots of Fruiting Body Formation in Amoebozoa.</title>
        <authorList>
            <person name="Hillmann F."/>
            <person name="Forbes G."/>
            <person name="Novohradska S."/>
            <person name="Ferling I."/>
            <person name="Riege K."/>
            <person name="Groth M."/>
            <person name="Westermann M."/>
            <person name="Marz M."/>
            <person name="Spaller T."/>
            <person name="Winckler T."/>
            <person name="Schaap P."/>
            <person name="Glockner G."/>
        </authorList>
    </citation>
    <scope>NUCLEOTIDE SEQUENCE [LARGE SCALE GENOMIC DNA]</scope>
    <source>
        <strain evidence="1 2">Jena</strain>
    </source>
</reference>
<dbReference type="Proteomes" id="UP000241769">
    <property type="component" value="Unassembled WGS sequence"/>
</dbReference>
<dbReference type="AlphaFoldDB" id="A0A2P6MVU3"/>
<gene>
    <name evidence="1" type="ORF">PROFUN_08819</name>
</gene>
<sequence length="125" mass="14096">MGIKRALPSQEPIGWMALHSKLFSQCRSVLTPISDPTFSRTSLEVIMQDTTLPIELGSKRTKEIESLWTILEVMRADSRATEFIRGTVNKKVKHKILQEPLRDLEGRREKGPGILKSFASALGYT</sequence>
<protein>
    <submittedName>
        <fullName evidence="1">Uncharacterized protein</fullName>
    </submittedName>
</protein>
<name>A0A2P6MVU3_9EUKA</name>
<proteinExistence type="predicted"/>
<comment type="caution">
    <text evidence="1">The sequence shown here is derived from an EMBL/GenBank/DDBJ whole genome shotgun (WGS) entry which is preliminary data.</text>
</comment>